<organism evidence="1 2">
    <name type="scientific">Pistacia atlantica</name>
    <dbReference type="NCBI Taxonomy" id="434234"/>
    <lineage>
        <taxon>Eukaryota</taxon>
        <taxon>Viridiplantae</taxon>
        <taxon>Streptophyta</taxon>
        <taxon>Embryophyta</taxon>
        <taxon>Tracheophyta</taxon>
        <taxon>Spermatophyta</taxon>
        <taxon>Magnoliopsida</taxon>
        <taxon>eudicotyledons</taxon>
        <taxon>Gunneridae</taxon>
        <taxon>Pentapetalae</taxon>
        <taxon>rosids</taxon>
        <taxon>malvids</taxon>
        <taxon>Sapindales</taxon>
        <taxon>Anacardiaceae</taxon>
        <taxon>Pistacia</taxon>
    </lineage>
</organism>
<gene>
    <name evidence="1" type="ORF">Patl1_27114</name>
</gene>
<accession>A0ACC1B4R7</accession>
<evidence type="ECO:0000313" key="1">
    <source>
        <dbReference type="EMBL" id="KAJ0093888.1"/>
    </source>
</evidence>
<reference evidence="2" key="1">
    <citation type="journal article" date="2023" name="G3 (Bethesda)">
        <title>Genome assembly and association tests identify interacting loci associated with vigor, precocity, and sex in interspecific pistachio rootstocks.</title>
        <authorList>
            <person name="Palmer W."/>
            <person name="Jacygrad E."/>
            <person name="Sagayaradj S."/>
            <person name="Cavanaugh K."/>
            <person name="Han R."/>
            <person name="Bertier L."/>
            <person name="Beede B."/>
            <person name="Kafkas S."/>
            <person name="Golino D."/>
            <person name="Preece J."/>
            <person name="Michelmore R."/>
        </authorList>
    </citation>
    <scope>NUCLEOTIDE SEQUENCE [LARGE SCALE GENOMIC DNA]</scope>
</reference>
<dbReference type="EMBL" id="CM047903">
    <property type="protein sequence ID" value="KAJ0093888.1"/>
    <property type="molecule type" value="Genomic_DNA"/>
</dbReference>
<comment type="caution">
    <text evidence="1">The sequence shown here is derived from an EMBL/GenBank/DDBJ whole genome shotgun (WGS) entry which is preliminary data.</text>
</comment>
<name>A0ACC1B4R7_9ROSI</name>
<keyword evidence="2" id="KW-1185">Reference proteome</keyword>
<protein>
    <submittedName>
        <fullName evidence="1">Uncharacterized protein</fullName>
    </submittedName>
</protein>
<proteinExistence type="predicted"/>
<evidence type="ECO:0000313" key="2">
    <source>
        <dbReference type="Proteomes" id="UP001164250"/>
    </source>
</evidence>
<sequence length="61" mass="7173">MIFTSNVTWMIYTQLLSYYLMLIIEILSNIYFGLTKILLYISLCITIQFSETFESKQGQSC</sequence>
<dbReference type="Proteomes" id="UP001164250">
    <property type="component" value="Chromosome 7"/>
</dbReference>